<dbReference type="Proteomes" id="UP000299102">
    <property type="component" value="Unassembled WGS sequence"/>
</dbReference>
<comment type="caution">
    <text evidence="1">The sequence shown here is derived from an EMBL/GenBank/DDBJ whole genome shotgun (WGS) entry which is preliminary data.</text>
</comment>
<organism evidence="1 2">
    <name type="scientific">Eumeta variegata</name>
    <name type="common">Bagworm moth</name>
    <name type="synonym">Eumeta japonica</name>
    <dbReference type="NCBI Taxonomy" id="151549"/>
    <lineage>
        <taxon>Eukaryota</taxon>
        <taxon>Metazoa</taxon>
        <taxon>Ecdysozoa</taxon>
        <taxon>Arthropoda</taxon>
        <taxon>Hexapoda</taxon>
        <taxon>Insecta</taxon>
        <taxon>Pterygota</taxon>
        <taxon>Neoptera</taxon>
        <taxon>Endopterygota</taxon>
        <taxon>Lepidoptera</taxon>
        <taxon>Glossata</taxon>
        <taxon>Ditrysia</taxon>
        <taxon>Tineoidea</taxon>
        <taxon>Psychidae</taxon>
        <taxon>Oiketicinae</taxon>
        <taxon>Eumeta</taxon>
    </lineage>
</organism>
<accession>A0A4C1VHF6</accession>
<name>A0A4C1VHF6_EUMVA</name>
<proteinExistence type="predicted"/>
<reference evidence="1 2" key="1">
    <citation type="journal article" date="2019" name="Commun. Biol.">
        <title>The bagworm genome reveals a unique fibroin gene that provides high tensile strength.</title>
        <authorList>
            <person name="Kono N."/>
            <person name="Nakamura H."/>
            <person name="Ohtoshi R."/>
            <person name="Tomita M."/>
            <person name="Numata K."/>
            <person name="Arakawa K."/>
        </authorList>
    </citation>
    <scope>NUCLEOTIDE SEQUENCE [LARGE SCALE GENOMIC DNA]</scope>
</reference>
<keyword evidence="2" id="KW-1185">Reference proteome</keyword>
<sequence length="245" mass="27641">MKASIQINDDDSTPTAEATEAVQVDDTIASLSTLMHVYNSKLRDMRTKALNRESTESHNLRLFYLETQFGKNSLIGPVSGYYGGDRCDFIFRSSPFAPRALLQFPLRAFSTFADGNAAAACRDYARRFSDCRTPGNRVFIGVYRRIRETVRIEKHASDSERPRVYAAEDVEEIFRLSQEDPTTSTNVVARKLGLCQCTFEEQTSMEAREQVVTAALNSRNTRVVVCTSPVSWISIFVRGYKEMEG</sequence>
<evidence type="ECO:0000313" key="1">
    <source>
        <dbReference type="EMBL" id="GBP38009.1"/>
    </source>
</evidence>
<dbReference type="OrthoDB" id="6930896at2759"/>
<gene>
    <name evidence="1" type="ORF">EVAR_13049_1</name>
</gene>
<dbReference type="AlphaFoldDB" id="A0A4C1VHF6"/>
<dbReference type="EMBL" id="BGZK01000342">
    <property type="protein sequence ID" value="GBP38009.1"/>
    <property type="molecule type" value="Genomic_DNA"/>
</dbReference>
<evidence type="ECO:0000313" key="2">
    <source>
        <dbReference type="Proteomes" id="UP000299102"/>
    </source>
</evidence>
<protein>
    <submittedName>
        <fullName evidence="1">Uncharacterized protein</fullName>
    </submittedName>
</protein>